<dbReference type="FunFam" id="3.30.420.40:FF:000171">
    <property type="entry name" value="Heat shock 70 kDa protein 4"/>
    <property type="match status" value="2"/>
</dbReference>
<dbReference type="FunFam" id="2.60.34.10:FF:000018">
    <property type="entry name" value="Heat shock 70 kDa protein 4L"/>
    <property type="match status" value="1"/>
</dbReference>
<dbReference type="Proteomes" id="UP001140949">
    <property type="component" value="Unassembled WGS sequence"/>
</dbReference>
<dbReference type="InterPro" id="IPR029047">
    <property type="entry name" value="HSP70_peptide-bd_sf"/>
</dbReference>
<name>A0AAX6HSZ8_IRIPA</name>
<dbReference type="CDD" id="cd24095">
    <property type="entry name" value="ASKHA_NBD_HSP70_AtHsp70-14-like"/>
    <property type="match status" value="1"/>
</dbReference>
<dbReference type="SUPFAM" id="SSF100934">
    <property type="entry name" value="Heat shock protein 70kD (HSP70), C-terminal subdomain"/>
    <property type="match status" value="2"/>
</dbReference>
<dbReference type="InterPro" id="IPR043129">
    <property type="entry name" value="ATPase_NBD"/>
</dbReference>
<dbReference type="Gene3D" id="3.30.420.40">
    <property type="match status" value="2"/>
</dbReference>
<dbReference type="Gene3D" id="3.90.640.10">
    <property type="entry name" value="Actin, Chain A, domain 4"/>
    <property type="match status" value="1"/>
</dbReference>
<dbReference type="GO" id="GO:0005829">
    <property type="term" value="C:cytosol"/>
    <property type="evidence" value="ECO:0007669"/>
    <property type="project" value="TreeGrafter"/>
</dbReference>
<dbReference type="Gene3D" id="2.60.34.10">
    <property type="entry name" value="Substrate Binding Domain Of DNAk, Chain A, domain 1"/>
    <property type="match status" value="1"/>
</dbReference>
<sequence length="852" mass="94199">MSVVGFDFGNESCIVAVARQRGIDVVLNDESKRETPAIVCFGDKQRFIGTAGAASSMMNPKSSISQIKRLIGRRFSDPELQRDLQSLPFSVTEGPDGFPLIHARYLGEMRSFTPTQVLGMVLSDLKGIAEKNLGSAVVDCCIGIPVYFTDLQRRAVMDAAVIAGLHPLRLFHETTATALAYGIYKTDLPENDQLNVAFVDVGHASMQVCVAGYRKGQLKVLAHAFDRSLGGRDFDEALFRHFAAKFKEEYKIDVYQNARACLRLRAACEKLKKMLSANPEAPLNIECLMDEKDVRGFIKRDEFESISVPILERVKVPLERALLDAGLSVENIHNVEVVGSGSRVPAIIKILTEFFGKEPRRTMNASECVARGCALQCAILSPTFKVREFQVQESFPFPIGLSWKASPAESQTGAVDNQQSSIVFPKGNPIPSFKALTYYRSSTFSIDVMYADPSGLQASPKISTYTIGPFQSTKGERAKLKVKARLNVHGIVSVESATMLEEEEVEVPASAAKDASREDVKMDTDEATNDPSATVESDVNMHDAKNGTDSSATGVENGVPESEDKPAQMETDAKVEVSKKKVKKTNVPVVEVVYGGLAAADLQKAKEKEFEMALQDRVMEETKDKKNAVEAYVYDMRNKLHDKYQDFVTESERDELTVKLQEVEDWLYEDGEDETKGVYVAKLEELKKQGDPIELRYKEWSERGPASDQLAYCVRSFREAALSKDPKFDHIDISEKQKVINECGEAEAWLNDKRQQQDALPKYATPLLLSADIKRKAEALDRFCRSVMTKPKPPPAKPQTPPPSETPVPEAQATENPSKQEDDATGEQMAHESGQAPADGEPMETDKSEGTA</sequence>
<dbReference type="AlphaFoldDB" id="A0AAX6HSZ8"/>
<dbReference type="PANTHER" id="PTHR45639">
    <property type="entry name" value="HSC70CB, ISOFORM G-RELATED"/>
    <property type="match status" value="1"/>
</dbReference>
<evidence type="ECO:0000256" key="4">
    <source>
        <dbReference type="ARBA" id="ARBA00061090"/>
    </source>
</evidence>
<feature type="compositionally biased region" description="Basic and acidic residues" evidence="5">
    <location>
        <begin position="514"/>
        <end position="524"/>
    </location>
</feature>
<feature type="region of interest" description="Disordered" evidence="5">
    <location>
        <begin position="503"/>
        <end position="574"/>
    </location>
</feature>
<keyword evidence="2" id="KW-0067">ATP-binding</keyword>
<evidence type="ECO:0000256" key="5">
    <source>
        <dbReference type="SAM" id="MobiDB-lite"/>
    </source>
</evidence>
<feature type="region of interest" description="Disordered" evidence="5">
    <location>
        <begin position="784"/>
        <end position="852"/>
    </location>
</feature>
<dbReference type="FunFam" id="1.20.1270.10:FF:000002">
    <property type="entry name" value="Heat shock 70 kDa protein 4"/>
    <property type="match status" value="1"/>
</dbReference>
<dbReference type="Pfam" id="PF00012">
    <property type="entry name" value="HSP70"/>
    <property type="match status" value="1"/>
</dbReference>
<comment type="caution">
    <text evidence="6">The sequence shown here is derived from an EMBL/GenBank/DDBJ whole genome shotgun (WGS) entry which is preliminary data.</text>
</comment>
<proteinExistence type="inferred from homology"/>
<keyword evidence="1" id="KW-0547">Nucleotide-binding</keyword>
<dbReference type="EMBL" id="JANAVB010006599">
    <property type="protein sequence ID" value="KAJ6844196.1"/>
    <property type="molecule type" value="Genomic_DNA"/>
</dbReference>
<feature type="compositionally biased region" description="Basic and acidic residues" evidence="5">
    <location>
        <begin position="562"/>
        <end position="574"/>
    </location>
</feature>
<dbReference type="SUPFAM" id="SSF100920">
    <property type="entry name" value="Heat shock protein 70kD (HSP70), peptide-binding domain"/>
    <property type="match status" value="1"/>
</dbReference>
<dbReference type="GO" id="GO:0140662">
    <property type="term" value="F:ATP-dependent protein folding chaperone"/>
    <property type="evidence" value="ECO:0007669"/>
    <property type="project" value="InterPro"/>
</dbReference>
<reference evidence="6" key="1">
    <citation type="journal article" date="2023" name="GigaByte">
        <title>Genome assembly of the bearded iris, Iris pallida Lam.</title>
        <authorList>
            <person name="Bruccoleri R.E."/>
            <person name="Oakeley E.J."/>
            <person name="Faust A.M.E."/>
            <person name="Altorfer M."/>
            <person name="Dessus-Babus S."/>
            <person name="Burckhardt D."/>
            <person name="Oertli M."/>
            <person name="Naumann U."/>
            <person name="Petersen F."/>
            <person name="Wong J."/>
        </authorList>
    </citation>
    <scope>NUCLEOTIDE SEQUENCE</scope>
    <source>
        <strain evidence="6">GSM-AAB239-AS_SAM_17_03QT</strain>
    </source>
</reference>
<evidence type="ECO:0000313" key="7">
    <source>
        <dbReference type="Proteomes" id="UP001140949"/>
    </source>
</evidence>
<dbReference type="PANTHER" id="PTHR45639:SF4">
    <property type="entry name" value="HSC70CB, ISOFORM G"/>
    <property type="match status" value="1"/>
</dbReference>
<dbReference type="InterPro" id="IPR013126">
    <property type="entry name" value="Hsp_70_fam"/>
</dbReference>
<dbReference type="FunFam" id="3.90.640.10:FF:000004">
    <property type="entry name" value="Heat shock 70 kDa protein 4"/>
    <property type="match status" value="1"/>
</dbReference>
<keyword evidence="3" id="KW-0143">Chaperone</keyword>
<dbReference type="GO" id="GO:0005634">
    <property type="term" value="C:nucleus"/>
    <property type="evidence" value="ECO:0007669"/>
    <property type="project" value="TreeGrafter"/>
</dbReference>
<evidence type="ECO:0000313" key="6">
    <source>
        <dbReference type="EMBL" id="KAJ6844196.1"/>
    </source>
</evidence>
<dbReference type="GO" id="GO:0005524">
    <property type="term" value="F:ATP binding"/>
    <property type="evidence" value="ECO:0007669"/>
    <property type="project" value="UniProtKB-KW"/>
</dbReference>
<accession>A0AAX6HSZ8</accession>
<reference evidence="6" key="2">
    <citation type="submission" date="2023-04" db="EMBL/GenBank/DDBJ databases">
        <authorList>
            <person name="Bruccoleri R.E."/>
            <person name="Oakeley E.J."/>
            <person name="Faust A.-M."/>
            <person name="Dessus-Babus S."/>
            <person name="Altorfer M."/>
            <person name="Burckhardt D."/>
            <person name="Oertli M."/>
            <person name="Naumann U."/>
            <person name="Petersen F."/>
            <person name="Wong J."/>
        </authorList>
    </citation>
    <scope>NUCLEOTIDE SEQUENCE</scope>
    <source>
        <strain evidence="6">GSM-AAB239-AS_SAM_17_03QT</strain>
        <tissue evidence="6">Leaf</tissue>
    </source>
</reference>
<dbReference type="Gene3D" id="1.20.1270.10">
    <property type="match status" value="1"/>
</dbReference>
<organism evidence="6 7">
    <name type="scientific">Iris pallida</name>
    <name type="common">Sweet iris</name>
    <dbReference type="NCBI Taxonomy" id="29817"/>
    <lineage>
        <taxon>Eukaryota</taxon>
        <taxon>Viridiplantae</taxon>
        <taxon>Streptophyta</taxon>
        <taxon>Embryophyta</taxon>
        <taxon>Tracheophyta</taxon>
        <taxon>Spermatophyta</taxon>
        <taxon>Magnoliopsida</taxon>
        <taxon>Liliopsida</taxon>
        <taxon>Asparagales</taxon>
        <taxon>Iridaceae</taxon>
        <taxon>Iridoideae</taxon>
        <taxon>Irideae</taxon>
        <taxon>Iris</taxon>
    </lineage>
</organism>
<evidence type="ECO:0000256" key="2">
    <source>
        <dbReference type="ARBA" id="ARBA00022840"/>
    </source>
</evidence>
<comment type="similarity">
    <text evidence="4">Belongs to the heat shock protein 70 (TC 1.A.33) family. HSP110/SSE subfamily.</text>
</comment>
<keyword evidence="7" id="KW-1185">Reference proteome</keyword>
<dbReference type="FunFam" id="3.30.30.30:FF:000002">
    <property type="entry name" value="Heat shock 70 kDa protein 4"/>
    <property type="match status" value="1"/>
</dbReference>
<gene>
    <name evidence="6" type="ORF">M6B38_291380</name>
</gene>
<dbReference type="InterPro" id="IPR029048">
    <property type="entry name" value="HSP70_C_sf"/>
</dbReference>
<evidence type="ECO:0000256" key="1">
    <source>
        <dbReference type="ARBA" id="ARBA00022741"/>
    </source>
</evidence>
<keyword evidence="6" id="KW-0346">Stress response</keyword>
<protein>
    <submittedName>
        <fullName evidence="6">Heat shock 70 kDa protein 15-like</fullName>
    </submittedName>
</protein>
<feature type="compositionally biased region" description="Pro residues" evidence="5">
    <location>
        <begin position="791"/>
        <end position="806"/>
    </location>
</feature>
<dbReference type="PRINTS" id="PR00301">
    <property type="entry name" value="HEATSHOCK70"/>
</dbReference>
<dbReference type="Gene3D" id="3.30.30.30">
    <property type="match status" value="1"/>
</dbReference>
<dbReference type="SUPFAM" id="SSF53067">
    <property type="entry name" value="Actin-like ATPase domain"/>
    <property type="match status" value="2"/>
</dbReference>
<evidence type="ECO:0000256" key="3">
    <source>
        <dbReference type="ARBA" id="ARBA00023186"/>
    </source>
</evidence>